<dbReference type="EMBL" id="CM009295">
    <property type="protein sequence ID" value="PNT33705.1"/>
    <property type="molecule type" value="Genomic_DNA"/>
</dbReference>
<dbReference type="SUPFAM" id="SSF51126">
    <property type="entry name" value="Pectin lyase-like"/>
    <property type="match status" value="1"/>
</dbReference>
<accession>B9HA45</accession>
<sequence length="142" mass="15882">MQALELEMQATVFISFFILCIAVSSFGIGHSQKAFDVVHFGAVGNGQTDDSDVQGKIIAPTTFQAWNNCHAAYWIGFVGVANLNMHGSGTIDGQGSAWWLNKQANNLDVLFAKSFLQFFSQFIKMFITKNYYKLIILLIFRQ</sequence>
<protein>
    <submittedName>
        <fullName evidence="8">Uncharacterized protein</fullName>
    </submittedName>
</protein>
<dbReference type="AlphaFoldDB" id="B9HA45"/>
<evidence type="ECO:0000256" key="2">
    <source>
        <dbReference type="ARBA" id="ARBA00008834"/>
    </source>
</evidence>
<reference evidence="8 9" key="1">
    <citation type="journal article" date="2006" name="Science">
        <title>The genome of black cottonwood, Populus trichocarpa (Torr. &amp; Gray).</title>
        <authorList>
            <person name="Tuskan G.A."/>
            <person name="Difazio S."/>
            <person name="Jansson S."/>
            <person name="Bohlmann J."/>
            <person name="Grigoriev I."/>
            <person name="Hellsten U."/>
            <person name="Putnam N."/>
            <person name="Ralph S."/>
            <person name="Rombauts S."/>
            <person name="Salamov A."/>
            <person name="Schein J."/>
            <person name="Sterck L."/>
            <person name="Aerts A."/>
            <person name="Bhalerao R.R."/>
            <person name="Bhalerao R.P."/>
            <person name="Blaudez D."/>
            <person name="Boerjan W."/>
            <person name="Brun A."/>
            <person name="Brunner A."/>
            <person name="Busov V."/>
            <person name="Campbell M."/>
            <person name="Carlson J."/>
            <person name="Chalot M."/>
            <person name="Chapman J."/>
            <person name="Chen G.L."/>
            <person name="Cooper D."/>
            <person name="Coutinho P.M."/>
            <person name="Couturier J."/>
            <person name="Covert S."/>
            <person name="Cronk Q."/>
            <person name="Cunningham R."/>
            <person name="Davis J."/>
            <person name="Degroeve S."/>
            <person name="Dejardin A."/>
            <person name="Depamphilis C."/>
            <person name="Detter J."/>
            <person name="Dirks B."/>
            <person name="Dubchak I."/>
            <person name="Duplessis S."/>
            <person name="Ehlting J."/>
            <person name="Ellis B."/>
            <person name="Gendler K."/>
            <person name="Goodstein D."/>
            <person name="Gribskov M."/>
            <person name="Grimwood J."/>
            <person name="Groover A."/>
            <person name="Gunter L."/>
            <person name="Hamberger B."/>
            <person name="Heinze B."/>
            <person name="Helariutta Y."/>
            <person name="Henrissat B."/>
            <person name="Holligan D."/>
            <person name="Holt R."/>
            <person name="Huang W."/>
            <person name="Islam-Faridi N."/>
            <person name="Jones S."/>
            <person name="Jones-Rhoades M."/>
            <person name="Jorgensen R."/>
            <person name="Joshi C."/>
            <person name="Kangasjarvi J."/>
            <person name="Karlsson J."/>
            <person name="Kelleher C."/>
            <person name="Kirkpatrick R."/>
            <person name="Kirst M."/>
            <person name="Kohler A."/>
            <person name="Kalluri U."/>
            <person name="Larimer F."/>
            <person name="Leebens-Mack J."/>
            <person name="Leple J.C."/>
            <person name="Locascio P."/>
            <person name="Lou Y."/>
            <person name="Lucas S."/>
            <person name="Martin F."/>
            <person name="Montanini B."/>
            <person name="Napoli C."/>
            <person name="Nelson D.R."/>
            <person name="Nelson C."/>
            <person name="Nieminen K."/>
            <person name="Nilsson O."/>
            <person name="Pereda V."/>
            <person name="Peter G."/>
            <person name="Philippe R."/>
            <person name="Pilate G."/>
            <person name="Poliakov A."/>
            <person name="Razumovskaya J."/>
            <person name="Richardson P."/>
            <person name="Rinaldi C."/>
            <person name="Ritland K."/>
            <person name="Rouze P."/>
            <person name="Ryaboy D."/>
            <person name="Schmutz J."/>
            <person name="Schrader J."/>
            <person name="Segerman B."/>
            <person name="Shin H."/>
            <person name="Siddiqui A."/>
            <person name="Sterky F."/>
            <person name="Terry A."/>
            <person name="Tsai C.J."/>
            <person name="Uberbacher E."/>
            <person name="Unneberg P."/>
            <person name="Vahala J."/>
            <person name="Wall K."/>
            <person name="Wessler S."/>
            <person name="Yang G."/>
            <person name="Yin T."/>
            <person name="Douglas C."/>
            <person name="Marra M."/>
            <person name="Sandberg G."/>
            <person name="Van de Peer Y."/>
            <person name="Rokhsar D."/>
        </authorList>
    </citation>
    <scope>NUCLEOTIDE SEQUENCE [LARGE SCALE GENOMIC DNA]</scope>
    <source>
        <strain evidence="9">cv. Nisqually</strain>
    </source>
</reference>
<keyword evidence="4 6" id="KW-0378">Hydrolase</keyword>
<dbReference type="InParanoid" id="B9HA45"/>
<dbReference type="Proteomes" id="UP000006729">
    <property type="component" value="Chromosome 6"/>
</dbReference>
<evidence type="ECO:0000256" key="7">
    <source>
        <dbReference type="SAM" id="Phobius"/>
    </source>
</evidence>
<keyword evidence="7" id="KW-1133">Transmembrane helix</keyword>
<keyword evidence="7" id="KW-0812">Transmembrane</keyword>
<comment type="similarity">
    <text evidence="2 6">Belongs to the glycosyl hydrolase 28 family.</text>
</comment>
<dbReference type="InterPro" id="IPR012334">
    <property type="entry name" value="Pectin_lyas_fold"/>
</dbReference>
<evidence type="ECO:0000256" key="3">
    <source>
        <dbReference type="ARBA" id="ARBA00022512"/>
    </source>
</evidence>
<organism evidence="8 9">
    <name type="scientific">Populus trichocarpa</name>
    <name type="common">Western balsam poplar</name>
    <name type="synonym">Populus balsamifera subsp. trichocarpa</name>
    <dbReference type="NCBI Taxonomy" id="3694"/>
    <lineage>
        <taxon>Eukaryota</taxon>
        <taxon>Viridiplantae</taxon>
        <taxon>Streptophyta</taxon>
        <taxon>Embryophyta</taxon>
        <taxon>Tracheophyta</taxon>
        <taxon>Spermatophyta</taxon>
        <taxon>Magnoliopsida</taxon>
        <taxon>eudicotyledons</taxon>
        <taxon>Gunneridae</taxon>
        <taxon>Pentapetalae</taxon>
        <taxon>rosids</taxon>
        <taxon>fabids</taxon>
        <taxon>Malpighiales</taxon>
        <taxon>Salicaceae</taxon>
        <taxon>Saliceae</taxon>
        <taxon>Populus</taxon>
    </lineage>
</organism>
<comment type="subcellular location">
    <subcellularLocation>
        <location evidence="1">Secreted</location>
        <location evidence="1">Cell wall</location>
    </subcellularLocation>
</comment>
<dbReference type="STRING" id="3694.B9HA45"/>
<dbReference type="GO" id="GO:0004650">
    <property type="term" value="F:polygalacturonase activity"/>
    <property type="evidence" value="ECO:0007669"/>
    <property type="project" value="InterPro"/>
</dbReference>
<keyword evidence="5 6" id="KW-0326">Glycosidase</keyword>
<evidence type="ECO:0000313" key="9">
    <source>
        <dbReference type="Proteomes" id="UP000006729"/>
    </source>
</evidence>
<name>B9HA45_POPTR</name>
<evidence type="ECO:0000256" key="4">
    <source>
        <dbReference type="ARBA" id="ARBA00022801"/>
    </source>
</evidence>
<dbReference type="InterPro" id="IPR011050">
    <property type="entry name" value="Pectin_lyase_fold/virulence"/>
</dbReference>
<proteinExistence type="inferred from homology"/>
<keyword evidence="7" id="KW-0472">Membrane</keyword>
<dbReference type="GO" id="GO:0005975">
    <property type="term" value="P:carbohydrate metabolic process"/>
    <property type="evidence" value="ECO:0007669"/>
    <property type="project" value="InterPro"/>
</dbReference>
<dbReference type="InterPro" id="IPR000743">
    <property type="entry name" value="Glyco_hydro_28"/>
</dbReference>
<dbReference type="Gene3D" id="2.160.20.10">
    <property type="entry name" value="Single-stranded right-handed beta-helix, Pectin lyase-like"/>
    <property type="match status" value="1"/>
</dbReference>
<keyword evidence="3" id="KW-0964">Secreted</keyword>
<keyword evidence="9" id="KW-1185">Reference proteome</keyword>
<feature type="transmembrane region" description="Helical" evidence="7">
    <location>
        <begin position="12"/>
        <end position="29"/>
    </location>
</feature>
<dbReference type="HOGENOM" id="CLU_1819171_0_0_1"/>
<keyword evidence="3" id="KW-0134">Cell wall</keyword>
<gene>
    <name evidence="8" type="ORF">POPTR_006G253000</name>
</gene>
<evidence type="ECO:0000313" key="8">
    <source>
        <dbReference type="EMBL" id="PNT33705.1"/>
    </source>
</evidence>
<evidence type="ECO:0000256" key="5">
    <source>
        <dbReference type="ARBA" id="ARBA00023295"/>
    </source>
</evidence>
<dbReference type="Pfam" id="PF00295">
    <property type="entry name" value="Glyco_hydro_28"/>
    <property type="match status" value="1"/>
</dbReference>
<evidence type="ECO:0000256" key="6">
    <source>
        <dbReference type="RuleBase" id="RU361169"/>
    </source>
</evidence>
<evidence type="ECO:0000256" key="1">
    <source>
        <dbReference type="ARBA" id="ARBA00004191"/>
    </source>
</evidence>